<dbReference type="Proteomes" id="UP001432209">
    <property type="component" value="Chromosome"/>
</dbReference>
<dbReference type="RefSeq" id="WP_329075371.1">
    <property type="nucleotide sequence ID" value="NZ_CP109389.1"/>
</dbReference>
<organism evidence="2 3">
    <name type="scientific">Streptomyces niveus</name>
    <name type="common">Streptomyces spheroides</name>
    <dbReference type="NCBI Taxonomy" id="193462"/>
    <lineage>
        <taxon>Bacteria</taxon>
        <taxon>Bacillati</taxon>
        <taxon>Actinomycetota</taxon>
        <taxon>Actinomycetes</taxon>
        <taxon>Kitasatosporales</taxon>
        <taxon>Streptomycetaceae</taxon>
        <taxon>Streptomyces</taxon>
    </lineage>
</organism>
<keyword evidence="3" id="KW-1185">Reference proteome</keyword>
<evidence type="ECO:0000256" key="1">
    <source>
        <dbReference type="SAM" id="MobiDB-lite"/>
    </source>
</evidence>
<evidence type="ECO:0000313" key="3">
    <source>
        <dbReference type="Proteomes" id="UP001432209"/>
    </source>
</evidence>
<feature type="region of interest" description="Disordered" evidence="1">
    <location>
        <begin position="13"/>
        <end position="74"/>
    </location>
</feature>
<reference evidence="2" key="1">
    <citation type="submission" date="2022-10" db="EMBL/GenBank/DDBJ databases">
        <title>The complete genomes of actinobacterial strains from the NBC collection.</title>
        <authorList>
            <person name="Joergensen T.S."/>
            <person name="Alvarez Arevalo M."/>
            <person name="Sterndorff E.B."/>
            <person name="Faurdal D."/>
            <person name="Vuksanovic O."/>
            <person name="Mourched A.-S."/>
            <person name="Charusanti P."/>
            <person name="Shaw S."/>
            <person name="Blin K."/>
            <person name="Weber T."/>
        </authorList>
    </citation>
    <scope>NUCLEOTIDE SEQUENCE</scope>
    <source>
        <strain evidence="2">NBC_01432</strain>
    </source>
</reference>
<evidence type="ECO:0008006" key="4">
    <source>
        <dbReference type="Google" id="ProtNLM"/>
    </source>
</evidence>
<protein>
    <recommendedName>
        <fullName evidence="4">Lipoprotein</fullName>
    </recommendedName>
</protein>
<name>A0ABZ1ZZ04_STRNV</name>
<sequence length="181" mass="19390">MLLASTAALLASCGQRGTPADPSTPPSPSPVTSAASPYVEPGAGDGAPHYNDNNAHRRPGDMSATSERDAEKEAARIDPVLKRLWKQGDWDPETVLPAMLALGYEELRTGPKGGHLGGQLDVRPMESRFETDHYVTPEGTRIGLRVHEDACVTAFVQKSNYSVSVNGPYMETGCFSPPFAH</sequence>
<evidence type="ECO:0000313" key="2">
    <source>
        <dbReference type="EMBL" id="WUX51700.1"/>
    </source>
</evidence>
<dbReference type="EMBL" id="CP109495">
    <property type="protein sequence ID" value="WUX51700.1"/>
    <property type="molecule type" value="Genomic_DNA"/>
</dbReference>
<feature type="compositionally biased region" description="Basic and acidic residues" evidence="1">
    <location>
        <begin position="54"/>
        <end position="74"/>
    </location>
</feature>
<gene>
    <name evidence="2" type="ORF">OG442_09200</name>
</gene>
<accession>A0ABZ1ZZ04</accession>
<proteinExistence type="predicted"/>